<dbReference type="PANTHER" id="PTHR21340">
    <property type="entry name" value="DIADENOSINE 5,5-P1,P4-TETRAPHOSPHATE PYROPHOSPHOHYDROLASE MUTT"/>
    <property type="match status" value="1"/>
</dbReference>
<proteinExistence type="inferred from homology"/>
<dbReference type="PROSITE" id="PS00893">
    <property type="entry name" value="NUDIX_BOX"/>
    <property type="match status" value="1"/>
</dbReference>
<dbReference type="PROSITE" id="PS51462">
    <property type="entry name" value="NUDIX"/>
    <property type="match status" value="1"/>
</dbReference>
<dbReference type="Proteomes" id="UP000245872">
    <property type="component" value="Chromosome"/>
</dbReference>
<accession>A0A2Z3L9B8</accession>
<dbReference type="GO" id="GO:0006167">
    <property type="term" value="P:AMP biosynthetic process"/>
    <property type="evidence" value="ECO:0007669"/>
    <property type="project" value="TreeGrafter"/>
</dbReference>
<organism evidence="4 5">
    <name type="scientific">Candidatus Cardinium hertigii</name>
    <dbReference type="NCBI Taxonomy" id="247481"/>
    <lineage>
        <taxon>Bacteria</taxon>
        <taxon>Pseudomonadati</taxon>
        <taxon>Bacteroidota</taxon>
        <taxon>Cytophagia</taxon>
        <taxon>Cytophagales</taxon>
        <taxon>Amoebophilaceae</taxon>
        <taxon>Candidatus Cardinium</taxon>
    </lineage>
</organism>
<dbReference type="InterPro" id="IPR015797">
    <property type="entry name" value="NUDIX_hydrolase-like_dom_sf"/>
</dbReference>
<dbReference type="RefSeq" id="WP_109997373.1">
    <property type="nucleotide sequence ID" value="NZ_CP029619.1"/>
</dbReference>
<dbReference type="GO" id="GO:0006754">
    <property type="term" value="P:ATP biosynthetic process"/>
    <property type="evidence" value="ECO:0007669"/>
    <property type="project" value="TreeGrafter"/>
</dbReference>
<gene>
    <name evidence="4" type="primary">mutT4</name>
    <name evidence="4" type="ORF">DK880_00657</name>
</gene>
<protein>
    <submittedName>
        <fullName evidence="4">Mutator protein MutT4</fullName>
        <ecNumber evidence="4">3.6.1.-</ecNumber>
    </submittedName>
</protein>
<evidence type="ECO:0000256" key="2">
    <source>
        <dbReference type="RuleBase" id="RU003476"/>
    </source>
</evidence>
<dbReference type="InterPro" id="IPR051325">
    <property type="entry name" value="Nudix_hydrolase_domain"/>
</dbReference>
<dbReference type="AlphaFoldDB" id="A0A2Z3L9B8"/>
<reference evidence="4 5" key="1">
    <citation type="submission" date="2018-05" db="EMBL/GenBank/DDBJ databases">
        <title>Candidatus Cardinium hertigii Genome Assembly.</title>
        <authorList>
            <person name="Showmaker K.C."/>
            <person name="Walden K.O."/>
            <person name="Fields C.J."/>
            <person name="Lambert K.N."/>
            <person name="Hudson M.E."/>
        </authorList>
    </citation>
    <scope>NUCLEOTIDE SEQUENCE [LARGE SCALE GENOMIC DNA]</scope>
    <source>
        <strain evidence="5">cHgTN10</strain>
    </source>
</reference>
<dbReference type="Pfam" id="PF00293">
    <property type="entry name" value="NUDIX"/>
    <property type="match status" value="1"/>
</dbReference>
<keyword evidence="1 2" id="KW-0378">Hydrolase</keyword>
<dbReference type="GO" id="GO:0004081">
    <property type="term" value="F:bis(5'-nucleosyl)-tetraphosphatase (asymmetrical) activity"/>
    <property type="evidence" value="ECO:0007669"/>
    <property type="project" value="TreeGrafter"/>
</dbReference>
<feature type="domain" description="Nudix hydrolase" evidence="3">
    <location>
        <begin position="4"/>
        <end position="142"/>
    </location>
</feature>
<dbReference type="EMBL" id="CP029619">
    <property type="protein sequence ID" value="AWN81971.1"/>
    <property type="molecule type" value="Genomic_DNA"/>
</dbReference>
<evidence type="ECO:0000313" key="4">
    <source>
        <dbReference type="EMBL" id="AWN81971.1"/>
    </source>
</evidence>
<dbReference type="InterPro" id="IPR020476">
    <property type="entry name" value="Nudix_hydrolase"/>
</dbReference>
<keyword evidence="5" id="KW-1185">Reference proteome</keyword>
<dbReference type="InterPro" id="IPR000086">
    <property type="entry name" value="NUDIX_hydrolase_dom"/>
</dbReference>
<evidence type="ECO:0000313" key="5">
    <source>
        <dbReference type="Proteomes" id="UP000245872"/>
    </source>
</evidence>
<dbReference type="EC" id="3.6.1.-" evidence="4"/>
<evidence type="ECO:0000259" key="3">
    <source>
        <dbReference type="PROSITE" id="PS51462"/>
    </source>
</evidence>
<dbReference type="PRINTS" id="PR00502">
    <property type="entry name" value="NUDIXFAMILY"/>
</dbReference>
<dbReference type="PANTHER" id="PTHR21340:SF0">
    <property type="entry name" value="BIS(5'-NUCLEOSYL)-TETRAPHOSPHATASE [ASYMMETRICAL]"/>
    <property type="match status" value="1"/>
</dbReference>
<name>A0A2Z3L9B8_9BACT</name>
<dbReference type="Gene3D" id="3.90.79.10">
    <property type="entry name" value="Nucleoside Triphosphate Pyrophosphohydrolase"/>
    <property type="match status" value="1"/>
</dbReference>
<dbReference type="OrthoDB" id="9810648at2"/>
<dbReference type="SUPFAM" id="SSF55811">
    <property type="entry name" value="Nudix"/>
    <property type="match status" value="1"/>
</dbReference>
<dbReference type="KEGG" id="cher:DK880_00657"/>
<evidence type="ECO:0000256" key="1">
    <source>
        <dbReference type="ARBA" id="ARBA00022801"/>
    </source>
</evidence>
<sequence>MYTKTPQAAGGILVQSAADSWNYLALLQKRMDGNMEWLAPKGHMETGENPLETARREIAEETGLKSINLIDFVYKQMYSFEQNDCLYNKTVYWYLFEVEHPDELVLSKEEGFVMHKWVSYKEALELFSYRSFNQIIQLTEALLNK</sequence>
<comment type="similarity">
    <text evidence="2">Belongs to the Nudix hydrolase family.</text>
</comment>
<dbReference type="InterPro" id="IPR020084">
    <property type="entry name" value="NUDIX_hydrolase_CS"/>
</dbReference>